<organism evidence="1">
    <name type="scientific">marine metagenome</name>
    <dbReference type="NCBI Taxonomy" id="408172"/>
    <lineage>
        <taxon>unclassified sequences</taxon>
        <taxon>metagenomes</taxon>
        <taxon>ecological metagenomes</taxon>
    </lineage>
</organism>
<sequence>MRKFEHTLIFIPAFKKSTHFQDDLVRKLDGTPLVQRVVDKALEIDLPNSAVHLLTDSEEIALFGERSGINIFRDTESRWNRTALTGVLGQYISSVEKSNTISMLLSPYAPLLKTETLMQAITVFINSNKDVLQAIVPEKHYLYSDEDSSTESIAFGKSEETSYVRSTAFSLYRAGIIAGGFGSDRSVLPYSVGDDALEICSLRDWWICEKLIQRQRIVFRV</sequence>
<evidence type="ECO:0000313" key="1">
    <source>
        <dbReference type="EMBL" id="SVE37697.1"/>
    </source>
</evidence>
<feature type="non-terminal residue" evidence="1">
    <location>
        <position position="221"/>
    </location>
</feature>
<dbReference type="EMBL" id="UINC01213085">
    <property type="protein sequence ID" value="SVE37697.1"/>
    <property type="molecule type" value="Genomic_DNA"/>
</dbReference>
<dbReference type="InterPro" id="IPR029044">
    <property type="entry name" value="Nucleotide-diphossugar_trans"/>
</dbReference>
<dbReference type="AlphaFoldDB" id="A0A383CZG5"/>
<protein>
    <recommendedName>
        <fullName evidence="2">MobA-like NTP transferase domain-containing protein</fullName>
    </recommendedName>
</protein>
<gene>
    <name evidence="1" type="ORF">METZ01_LOCUS490551</name>
</gene>
<reference evidence="1" key="1">
    <citation type="submission" date="2018-05" db="EMBL/GenBank/DDBJ databases">
        <authorList>
            <person name="Lanie J.A."/>
            <person name="Ng W.-L."/>
            <person name="Kazmierczak K.M."/>
            <person name="Andrzejewski T.M."/>
            <person name="Davidsen T.M."/>
            <person name="Wayne K.J."/>
            <person name="Tettelin H."/>
            <person name="Glass J.I."/>
            <person name="Rusch D."/>
            <person name="Podicherti R."/>
            <person name="Tsui H.-C.T."/>
            <person name="Winkler M.E."/>
        </authorList>
    </citation>
    <scope>NUCLEOTIDE SEQUENCE</scope>
</reference>
<dbReference type="SUPFAM" id="SSF53448">
    <property type="entry name" value="Nucleotide-diphospho-sugar transferases"/>
    <property type="match status" value="1"/>
</dbReference>
<dbReference type="Gene3D" id="3.90.550.10">
    <property type="entry name" value="Spore Coat Polysaccharide Biosynthesis Protein SpsA, Chain A"/>
    <property type="match status" value="1"/>
</dbReference>
<accession>A0A383CZG5</accession>
<proteinExistence type="predicted"/>
<evidence type="ECO:0008006" key="2">
    <source>
        <dbReference type="Google" id="ProtNLM"/>
    </source>
</evidence>
<name>A0A383CZG5_9ZZZZ</name>